<evidence type="ECO:0000313" key="1">
    <source>
        <dbReference type="EMBL" id="KAA0041795.1"/>
    </source>
</evidence>
<evidence type="ECO:0000313" key="3">
    <source>
        <dbReference type="Proteomes" id="UP000321393"/>
    </source>
</evidence>
<reference evidence="3 4" key="1">
    <citation type="submission" date="2019-08" db="EMBL/GenBank/DDBJ databases">
        <title>Draft genome sequences of two oriental melons (Cucumis melo L. var makuwa).</title>
        <authorList>
            <person name="Kwon S.-Y."/>
        </authorList>
    </citation>
    <scope>NUCLEOTIDE SEQUENCE [LARGE SCALE GENOMIC DNA]</scope>
    <source>
        <strain evidence="4">cv. Chang Bougi</strain>
        <strain evidence="3">cv. SW 3</strain>
        <tissue evidence="1">Leaf</tissue>
    </source>
</reference>
<gene>
    <name evidence="2" type="ORF">E5676_scaffold95G00940</name>
    <name evidence="1" type="ORF">E6C27_scaffold67G001660</name>
</gene>
<dbReference type="Proteomes" id="UP000321393">
    <property type="component" value="Unassembled WGS sequence"/>
</dbReference>
<evidence type="ECO:0000313" key="2">
    <source>
        <dbReference type="EMBL" id="TYK27084.1"/>
    </source>
</evidence>
<evidence type="ECO:0000313" key="4">
    <source>
        <dbReference type="Proteomes" id="UP000321947"/>
    </source>
</evidence>
<comment type="caution">
    <text evidence="1">The sequence shown here is derived from an EMBL/GenBank/DDBJ whole genome shotgun (WGS) entry which is preliminary data.</text>
</comment>
<dbReference type="EMBL" id="SSTE01016227">
    <property type="protein sequence ID" value="KAA0041795.1"/>
    <property type="molecule type" value="Genomic_DNA"/>
</dbReference>
<name>A0A5A7TK32_CUCMM</name>
<dbReference type="EMBL" id="SSTD01003134">
    <property type="protein sequence ID" value="TYK27084.1"/>
    <property type="molecule type" value="Genomic_DNA"/>
</dbReference>
<dbReference type="AlphaFoldDB" id="A0A5A7TK32"/>
<sequence>MKHSSVWNDIERAFNLLNFHWAILCGKSYYPVQVQCCTILACCLLHNLINREMTNADDLEDIDEGDLAHTSTADDDIHYIETLNE</sequence>
<protein>
    <submittedName>
        <fullName evidence="1 2">Nuclease HARBI1</fullName>
    </submittedName>
</protein>
<organism evidence="1 3">
    <name type="scientific">Cucumis melo var. makuwa</name>
    <name type="common">Oriental melon</name>
    <dbReference type="NCBI Taxonomy" id="1194695"/>
    <lineage>
        <taxon>Eukaryota</taxon>
        <taxon>Viridiplantae</taxon>
        <taxon>Streptophyta</taxon>
        <taxon>Embryophyta</taxon>
        <taxon>Tracheophyta</taxon>
        <taxon>Spermatophyta</taxon>
        <taxon>Magnoliopsida</taxon>
        <taxon>eudicotyledons</taxon>
        <taxon>Gunneridae</taxon>
        <taxon>Pentapetalae</taxon>
        <taxon>rosids</taxon>
        <taxon>fabids</taxon>
        <taxon>Cucurbitales</taxon>
        <taxon>Cucurbitaceae</taxon>
        <taxon>Benincaseae</taxon>
        <taxon>Cucumis</taxon>
    </lineage>
</organism>
<accession>A0A5A7TK32</accession>
<proteinExistence type="predicted"/>
<dbReference type="Proteomes" id="UP000321947">
    <property type="component" value="Unassembled WGS sequence"/>
</dbReference>